<dbReference type="AlphaFoldDB" id="A0AA42BI59"/>
<comment type="caution">
    <text evidence="2">The sequence shown here is derived from an EMBL/GenBank/DDBJ whole genome shotgun (WGS) entry which is preliminary data.</text>
</comment>
<dbReference type="CDD" id="cd00207">
    <property type="entry name" value="fer2"/>
    <property type="match status" value="1"/>
</dbReference>
<dbReference type="SUPFAM" id="SSF54292">
    <property type="entry name" value="2Fe-2S ferredoxin-like"/>
    <property type="match status" value="1"/>
</dbReference>
<gene>
    <name evidence="2" type="ORF">NKG59_16005</name>
</gene>
<sequence>MLDTRPKVDVCVEQTQEHYPCATTESLLTGMLRLGRKGIPVGCVNGGCGVCKVRVLEGSTVRLGPLSRAHVSADEEAQGVTLACREAPLTAVRLAVLGRFEKPFSRGFAASAGAQSDKKPQ</sequence>
<proteinExistence type="predicted"/>
<keyword evidence="3" id="KW-1185">Reference proteome</keyword>
<dbReference type="GO" id="GO:0051537">
    <property type="term" value="F:2 iron, 2 sulfur cluster binding"/>
    <property type="evidence" value="ECO:0007669"/>
    <property type="project" value="InterPro"/>
</dbReference>
<protein>
    <submittedName>
        <fullName evidence="2">2Fe-2S iron-sulfur cluster-binding protein</fullName>
    </submittedName>
</protein>
<name>A0AA42BI59_9RALS</name>
<evidence type="ECO:0000313" key="3">
    <source>
        <dbReference type="Proteomes" id="UP001162793"/>
    </source>
</evidence>
<evidence type="ECO:0000259" key="1">
    <source>
        <dbReference type="PROSITE" id="PS51085"/>
    </source>
</evidence>
<dbReference type="EMBL" id="JAMYWC010000004">
    <property type="protein sequence ID" value="MCP1173866.1"/>
    <property type="molecule type" value="Genomic_DNA"/>
</dbReference>
<dbReference type="InterPro" id="IPR006058">
    <property type="entry name" value="2Fe2S_fd_BS"/>
</dbReference>
<dbReference type="Pfam" id="PF00111">
    <property type="entry name" value="Fer2"/>
    <property type="match status" value="1"/>
</dbReference>
<accession>A0AA42BI59</accession>
<feature type="domain" description="2Fe-2S ferredoxin-type" evidence="1">
    <location>
        <begin position="6"/>
        <end position="100"/>
    </location>
</feature>
<dbReference type="PROSITE" id="PS00197">
    <property type="entry name" value="2FE2S_FER_1"/>
    <property type="match status" value="1"/>
</dbReference>
<dbReference type="InterPro" id="IPR001041">
    <property type="entry name" value="2Fe-2S_ferredoxin-type"/>
</dbReference>
<dbReference type="InterPro" id="IPR012675">
    <property type="entry name" value="Beta-grasp_dom_sf"/>
</dbReference>
<organism evidence="2 3">
    <name type="scientific">Ralstonia chuxiongensis</name>
    <dbReference type="NCBI Taxonomy" id="2957504"/>
    <lineage>
        <taxon>Bacteria</taxon>
        <taxon>Pseudomonadati</taxon>
        <taxon>Pseudomonadota</taxon>
        <taxon>Betaproteobacteria</taxon>
        <taxon>Burkholderiales</taxon>
        <taxon>Burkholderiaceae</taxon>
        <taxon>Ralstonia</taxon>
    </lineage>
</organism>
<evidence type="ECO:0000313" key="2">
    <source>
        <dbReference type="EMBL" id="MCP1173866.1"/>
    </source>
</evidence>
<dbReference type="Gene3D" id="3.10.20.30">
    <property type="match status" value="1"/>
</dbReference>
<dbReference type="PROSITE" id="PS51085">
    <property type="entry name" value="2FE2S_FER_2"/>
    <property type="match status" value="1"/>
</dbReference>
<dbReference type="InterPro" id="IPR036010">
    <property type="entry name" value="2Fe-2S_ferredoxin-like_sf"/>
</dbReference>
<dbReference type="RefSeq" id="WP_045202769.1">
    <property type="nucleotide sequence ID" value="NZ_CATYKT010000001.1"/>
</dbReference>
<dbReference type="Proteomes" id="UP001162793">
    <property type="component" value="Unassembled WGS sequence"/>
</dbReference>
<reference evidence="3" key="1">
    <citation type="journal article" date="2023" name="Front. Microbiol.">
        <title>Ralstonia chuxiongensis sp. nov., Ralstonia mojiangensis sp. nov., and Ralstonia soli sp. nov., isolated from tobacco fields, are three novel species in the family Burkholderiaceae.</title>
        <authorList>
            <person name="Lu C.H."/>
            <person name="Zhang Y.Y."/>
            <person name="Jiang N."/>
            <person name="Chen W."/>
            <person name="Shao X."/>
            <person name="Zhao Z.M."/>
            <person name="Lu W.L."/>
            <person name="Hu X."/>
            <person name="Xi Y.X."/>
            <person name="Zou S.Y."/>
            <person name="Wei Q.J."/>
            <person name="Lin Z.L."/>
            <person name="Gong L."/>
            <person name="Gai X.T."/>
            <person name="Zhang L.Q."/>
            <person name="Li J.Y."/>
            <person name="Jin Y."/>
            <person name="Xia Z.Y."/>
        </authorList>
    </citation>
    <scope>NUCLEOTIDE SEQUENCE [LARGE SCALE GENOMIC DNA]</scope>
    <source>
        <strain evidence="3">21YRMH01-3</strain>
    </source>
</reference>